<dbReference type="GO" id="GO:0005737">
    <property type="term" value="C:cytoplasm"/>
    <property type="evidence" value="ECO:0007669"/>
    <property type="project" value="TreeGrafter"/>
</dbReference>
<evidence type="ECO:0000256" key="1">
    <source>
        <dbReference type="ARBA" id="ARBA00004606"/>
    </source>
</evidence>
<dbReference type="InterPro" id="IPR019378">
    <property type="entry name" value="GDP-Fuc_O-FucTrfase"/>
</dbReference>
<evidence type="ECO:0000256" key="5">
    <source>
        <dbReference type="ARBA" id="ARBA00022679"/>
    </source>
</evidence>
<comment type="caution">
    <text evidence="14">The sequence shown here is derived from an EMBL/GenBank/DDBJ whole genome shotgun (WGS) entry which is preliminary data.</text>
</comment>
<evidence type="ECO:0000256" key="6">
    <source>
        <dbReference type="ARBA" id="ARBA00022692"/>
    </source>
</evidence>
<evidence type="ECO:0000256" key="11">
    <source>
        <dbReference type="ARBA" id="ARBA00023253"/>
    </source>
</evidence>
<comment type="pathway">
    <text evidence="2">Glycan metabolism.</text>
</comment>
<dbReference type="Proteomes" id="UP000825729">
    <property type="component" value="Unassembled WGS sequence"/>
</dbReference>
<evidence type="ECO:0000313" key="15">
    <source>
        <dbReference type="Proteomes" id="UP000825729"/>
    </source>
</evidence>
<dbReference type="CDD" id="cd11299">
    <property type="entry name" value="O-FucT_plant"/>
    <property type="match status" value="1"/>
</dbReference>
<keyword evidence="7" id="KW-0735">Signal-anchor</keyword>
<keyword evidence="9" id="KW-0472">Membrane</keyword>
<keyword evidence="6" id="KW-0812">Transmembrane</keyword>
<dbReference type="InterPro" id="IPR024709">
    <property type="entry name" value="FucosylTrfase_pln"/>
</dbReference>
<evidence type="ECO:0000256" key="10">
    <source>
        <dbReference type="ARBA" id="ARBA00023180"/>
    </source>
</evidence>
<dbReference type="GO" id="GO:0016020">
    <property type="term" value="C:membrane"/>
    <property type="evidence" value="ECO:0007669"/>
    <property type="project" value="UniProtKB-SubCell"/>
</dbReference>
<dbReference type="GO" id="GO:0016757">
    <property type="term" value="F:glycosyltransferase activity"/>
    <property type="evidence" value="ECO:0007669"/>
    <property type="project" value="UniProtKB-KW"/>
</dbReference>
<comment type="subcellular location">
    <subcellularLocation>
        <location evidence="1">Membrane</location>
        <topology evidence="1">Single-pass type II membrane protein</topology>
    </subcellularLocation>
</comment>
<name>A0AAV7DRZ8_ARIFI</name>
<dbReference type="PANTHER" id="PTHR31741">
    <property type="entry name" value="OS02G0726500 PROTEIN-RELATED"/>
    <property type="match status" value="1"/>
</dbReference>
<evidence type="ECO:0000256" key="9">
    <source>
        <dbReference type="ARBA" id="ARBA00023136"/>
    </source>
</evidence>
<dbReference type="AlphaFoldDB" id="A0AAV7DRZ8"/>
<dbReference type="EMBL" id="JAINDJ010000008">
    <property type="protein sequence ID" value="KAG9439342.1"/>
    <property type="molecule type" value="Genomic_DNA"/>
</dbReference>
<evidence type="ECO:0000256" key="3">
    <source>
        <dbReference type="ARBA" id="ARBA00007737"/>
    </source>
</evidence>
<keyword evidence="8" id="KW-1133">Transmembrane helix</keyword>
<proteinExistence type="inferred from homology"/>
<evidence type="ECO:0000256" key="8">
    <source>
        <dbReference type="ARBA" id="ARBA00022989"/>
    </source>
</evidence>
<keyword evidence="11" id="KW-0294">Fucose metabolism</keyword>
<sequence length="528" mass="59782">MKVKKGISPTVLSSISVKRVPISFHSNFNKHSSSTAASPKLLISPRRAGYVLFLLAVSVSLSIFRLNFPPSSPCSDNYPRPRSLNFMSPDWSSTTTTVGGSYSSEYFWKQPDGFGFRPCLNFSKEYREAATNAMFRTRKRYLLVVASGGLNQQKNQIVDAVVMARIMEAVLVLPVLQVNKVWGDESEFSDIFDERIFKETLREEVRVVSSLPASHLRRRPAAPPPLPMNMDEEWVRVNLMERLNKDGILILRGFDSRLSKDLHPDLQKLRCKVAFHALKFRPWIEGVGEKLAKRMGKGGPYMALHLRLEKDVWVRTGCLPGLGDEADRTIERERKAHPELLTSRSNMTPHDRYIAGLCPLNAFEISRLLKGLGASKRTRIYWAGGDPFGGNTALKPLVSSFPYMYNKWNLTRAGELDQFKHKPSILAAIDYIVCLKSHVFMANHGGNMARSLQGHRAYNGHQKYIMPNKRELVKLFVNKSLSEGEMEKEIKMIHANSLGSPLLRTDKRQRDVIAFPVPECMCSTKRNS</sequence>
<keyword evidence="5" id="KW-0808">Transferase</keyword>
<dbReference type="GO" id="GO:0006004">
    <property type="term" value="P:fucose metabolic process"/>
    <property type="evidence" value="ECO:0007669"/>
    <property type="project" value="UniProtKB-KW"/>
</dbReference>
<organism evidence="14 15">
    <name type="scientific">Aristolochia fimbriata</name>
    <name type="common">White veined hardy Dutchman's pipe vine</name>
    <dbReference type="NCBI Taxonomy" id="158543"/>
    <lineage>
        <taxon>Eukaryota</taxon>
        <taxon>Viridiplantae</taxon>
        <taxon>Streptophyta</taxon>
        <taxon>Embryophyta</taxon>
        <taxon>Tracheophyta</taxon>
        <taxon>Spermatophyta</taxon>
        <taxon>Magnoliopsida</taxon>
        <taxon>Magnoliidae</taxon>
        <taxon>Piperales</taxon>
        <taxon>Aristolochiaceae</taxon>
        <taxon>Aristolochia</taxon>
    </lineage>
</organism>
<dbReference type="Pfam" id="PF10250">
    <property type="entry name" value="O-FucT"/>
    <property type="match status" value="1"/>
</dbReference>
<evidence type="ECO:0000256" key="7">
    <source>
        <dbReference type="ARBA" id="ARBA00022968"/>
    </source>
</evidence>
<keyword evidence="10" id="KW-0325">Glycoprotein</keyword>
<dbReference type="PIRSF" id="PIRSF009360">
    <property type="entry name" value="UCP009360"/>
    <property type="match status" value="1"/>
</dbReference>
<keyword evidence="15" id="KW-1185">Reference proteome</keyword>
<evidence type="ECO:0000256" key="12">
    <source>
        <dbReference type="ARBA" id="ARBA00023277"/>
    </source>
</evidence>
<dbReference type="PANTHER" id="PTHR31741:SF66">
    <property type="entry name" value="O-FUCOSYLTRANSFERASE 20"/>
    <property type="match status" value="1"/>
</dbReference>
<protein>
    <recommendedName>
        <fullName evidence="13">O-fucosyltransferase family protein</fullName>
    </recommendedName>
</protein>
<evidence type="ECO:0000256" key="13">
    <source>
        <dbReference type="ARBA" id="ARBA00030350"/>
    </source>
</evidence>
<keyword evidence="12" id="KW-0119">Carbohydrate metabolism</keyword>
<comment type="similarity">
    <text evidence="3">Belongs to the glycosyltransferase GT106 family.</text>
</comment>
<evidence type="ECO:0000256" key="2">
    <source>
        <dbReference type="ARBA" id="ARBA00004881"/>
    </source>
</evidence>
<gene>
    <name evidence="14" type="ORF">H6P81_019507</name>
</gene>
<reference evidence="14 15" key="1">
    <citation type="submission" date="2021-07" db="EMBL/GenBank/DDBJ databases">
        <title>The Aristolochia fimbriata genome: insights into angiosperm evolution, floral development and chemical biosynthesis.</title>
        <authorList>
            <person name="Jiao Y."/>
        </authorList>
    </citation>
    <scope>NUCLEOTIDE SEQUENCE [LARGE SCALE GENOMIC DNA]</scope>
    <source>
        <strain evidence="14">IBCAS-2021</strain>
        <tissue evidence="14">Leaf</tissue>
    </source>
</reference>
<evidence type="ECO:0000313" key="14">
    <source>
        <dbReference type="EMBL" id="KAG9439342.1"/>
    </source>
</evidence>
<accession>A0AAV7DRZ8</accession>
<keyword evidence="4" id="KW-0328">Glycosyltransferase</keyword>
<evidence type="ECO:0000256" key="4">
    <source>
        <dbReference type="ARBA" id="ARBA00022676"/>
    </source>
</evidence>